<gene>
    <name evidence="3" type="ORF">ACFQRF_18440</name>
</gene>
<dbReference type="PANTHER" id="PTHR46553:SF3">
    <property type="entry name" value="ADENINE NUCLEOTIDE ALPHA HYDROLASES-LIKE SUPERFAMILY PROTEIN"/>
    <property type="match status" value="1"/>
</dbReference>
<keyword evidence="4" id="KW-1185">Reference proteome</keyword>
<dbReference type="PRINTS" id="PR01438">
    <property type="entry name" value="UNVRSLSTRESS"/>
</dbReference>
<evidence type="ECO:0000313" key="4">
    <source>
        <dbReference type="Proteomes" id="UP001596540"/>
    </source>
</evidence>
<dbReference type="Proteomes" id="UP001596540">
    <property type="component" value="Unassembled WGS sequence"/>
</dbReference>
<dbReference type="EMBL" id="JBHTBH010000008">
    <property type="protein sequence ID" value="MFC7329715.1"/>
    <property type="molecule type" value="Genomic_DNA"/>
</dbReference>
<protein>
    <submittedName>
        <fullName evidence="3">Universal stress protein</fullName>
    </submittedName>
</protein>
<comment type="similarity">
    <text evidence="1">Belongs to the universal stress protein A family.</text>
</comment>
<feature type="domain" description="UspA" evidence="2">
    <location>
        <begin position="146"/>
        <end position="264"/>
    </location>
</feature>
<name>A0ABW2KKL1_9ACTN</name>
<accession>A0ABW2KKL1</accession>
<evidence type="ECO:0000256" key="1">
    <source>
        <dbReference type="ARBA" id="ARBA00008791"/>
    </source>
</evidence>
<dbReference type="SUPFAM" id="SSF52402">
    <property type="entry name" value="Adenine nucleotide alpha hydrolases-like"/>
    <property type="match status" value="2"/>
</dbReference>
<sequence length="268" mass="27428">MLPVMVGIDGSESSLVAVGWAAHEARRRGVPLRIVAVGPDGITNPTGRQLSRHDYLVRRQLEDQLESARAHAGEQAPGVDAQVEVREGAPAAVLTAESARHLVVVGARGLGGLSGLVAGSVSRQVATQADGPVVVVRQAPLEPLGRIVVGVDDAEHSVAALEFGYLEADLQGAELLVVHAGAAISSLPESLSARIEAAGAAHPGVRVRTTVTGEDVRPALAEASRDADLTVIGSRGHNRLSGLLVGSVGQGLLSLAHGPVAIARDPRG</sequence>
<dbReference type="PANTHER" id="PTHR46553">
    <property type="entry name" value="ADENINE NUCLEOTIDE ALPHA HYDROLASES-LIKE SUPERFAMILY PROTEIN"/>
    <property type="match status" value="1"/>
</dbReference>
<dbReference type="Gene3D" id="3.40.50.620">
    <property type="entry name" value="HUPs"/>
    <property type="match status" value="2"/>
</dbReference>
<dbReference type="InterPro" id="IPR006016">
    <property type="entry name" value="UspA"/>
</dbReference>
<feature type="domain" description="UspA" evidence="2">
    <location>
        <begin position="3"/>
        <end position="137"/>
    </location>
</feature>
<proteinExistence type="inferred from homology"/>
<dbReference type="InterPro" id="IPR006015">
    <property type="entry name" value="Universal_stress_UspA"/>
</dbReference>
<evidence type="ECO:0000313" key="3">
    <source>
        <dbReference type="EMBL" id="MFC7329715.1"/>
    </source>
</evidence>
<dbReference type="RefSeq" id="WP_379872357.1">
    <property type="nucleotide sequence ID" value="NZ_JBHTBH010000008.1"/>
</dbReference>
<comment type="caution">
    <text evidence="3">The sequence shown here is derived from an EMBL/GenBank/DDBJ whole genome shotgun (WGS) entry which is preliminary data.</text>
</comment>
<dbReference type="CDD" id="cd00293">
    <property type="entry name" value="USP-like"/>
    <property type="match status" value="1"/>
</dbReference>
<dbReference type="InterPro" id="IPR014729">
    <property type="entry name" value="Rossmann-like_a/b/a_fold"/>
</dbReference>
<dbReference type="Pfam" id="PF00582">
    <property type="entry name" value="Usp"/>
    <property type="match status" value="2"/>
</dbReference>
<reference evidence="4" key="1">
    <citation type="journal article" date="2019" name="Int. J. Syst. Evol. Microbiol.">
        <title>The Global Catalogue of Microorganisms (GCM) 10K type strain sequencing project: providing services to taxonomists for standard genome sequencing and annotation.</title>
        <authorList>
            <consortium name="The Broad Institute Genomics Platform"/>
            <consortium name="The Broad Institute Genome Sequencing Center for Infectious Disease"/>
            <person name="Wu L."/>
            <person name="Ma J."/>
        </authorList>
    </citation>
    <scope>NUCLEOTIDE SEQUENCE [LARGE SCALE GENOMIC DNA]</scope>
    <source>
        <strain evidence="4">CGMCC 4.7382</strain>
    </source>
</reference>
<evidence type="ECO:0000259" key="2">
    <source>
        <dbReference type="Pfam" id="PF00582"/>
    </source>
</evidence>
<organism evidence="3 4">
    <name type="scientific">Marinactinospora rubrisoli</name>
    <dbReference type="NCBI Taxonomy" id="2715399"/>
    <lineage>
        <taxon>Bacteria</taxon>
        <taxon>Bacillati</taxon>
        <taxon>Actinomycetota</taxon>
        <taxon>Actinomycetes</taxon>
        <taxon>Streptosporangiales</taxon>
        <taxon>Nocardiopsidaceae</taxon>
        <taxon>Marinactinospora</taxon>
    </lineage>
</organism>